<accession>A0A841M585</accession>
<dbReference type="SUPFAM" id="SSF103481">
    <property type="entry name" value="Multidrug resistance efflux transporter EmrE"/>
    <property type="match status" value="2"/>
</dbReference>
<dbReference type="Pfam" id="PF00892">
    <property type="entry name" value="EamA"/>
    <property type="match status" value="2"/>
</dbReference>
<feature type="domain" description="EamA" evidence="3">
    <location>
        <begin position="179"/>
        <end position="309"/>
    </location>
</feature>
<comment type="caution">
    <text evidence="4">The sequence shown here is derived from an EMBL/GenBank/DDBJ whole genome shotgun (WGS) entry which is preliminary data.</text>
</comment>
<organism evidence="4 5">
    <name type="scientific">Paenochrobactrum gallinarii</name>
    <dbReference type="NCBI Taxonomy" id="643673"/>
    <lineage>
        <taxon>Bacteria</taxon>
        <taxon>Pseudomonadati</taxon>
        <taxon>Pseudomonadota</taxon>
        <taxon>Alphaproteobacteria</taxon>
        <taxon>Hyphomicrobiales</taxon>
        <taxon>Brucellaceae</taxon>
        <taxon>Paenochrobactrum</taxon>
    </lineage>
</organism>
<keyword evidence="5" id="KW-1185">Reference proteome</keyword>
<dbReference type="PANTHER" id="PTHR22911:SF103">
    <property type="entry name" value="BLR2811 PROTEIN"/>
    <property type="match status" value="1"/>
</dbReference>
<protein>
    <submittedName>
        <fullName evidence="4">Drug/metabolite transporter (DMT)-like permease</fullName>
    </submittedName>
</protein>
<feature type="transmembrane region" description="Helical" evidence="2">
    <location>
        <begin position="36"/>
        <end position="54"/>
    </location>
</feature>
<feature type="transmembrane region" description="Helical" evidence="2">
    <location>
        <begin position="210"/>
        <end position="232"/>
    </location>
</feature>
<dbReference type="EMBL" id="JACIIU010000008">
    <property type="protein sequence ID" value="MBB6261451.1"/>
    <property type="molecule type" value="Genomic_DNA"/>
</dbReference>
<dbReference type="GO" id="GO:0016020">
    <property type="term" value="C:membrane"/>
    <property type="evidence" value="ECO:0007669"/>
    <property type="project" value="InterPro"/>
</dbReference>
<keyword evidence="2" id="KW-1133">Transmembrane helix</keyword>
<feature type="transmembrane region" description="Helical" evidence="2">
    <location>
        <begin position="180"/>
        <end position="198"/>
    </location>
</feature>
<dbReference type="InterPro" id="IPR000620">
    <property type="entry name" value="EamA_dom"/>
</dbReference>
<dbReference type="InterPro" id="IPR037185">
    <property type="entry name" value="EmrE-like"/>
</dbReference>
<evidence type="ECO:0000313" key="4">
    <source>
        <dbReference type="EMBL" id="MBB6261451.1"/>
    </source>
</evidence>
<feature type="compositionally biased region" description="Low complexity" evidence="1">
    <location>
        <begin position="14"/>
        <end position="23"/>
    </location>
</feature>
<evidence type="ECO:0000256" key="1">
    <source>
        <dbReference type="SAM" id="MobiDB-lite"/>
    </source>
</evidence>
<evidence type="ECO:0000259" key="3">
    <source>
        <dbReference type="Pfam" id="PF00892"/>
    </source>
</evidence>
<keyword evidence="2" id="KW-0472">Membrane</keyword>
<feature type="domain" description="EamA" evidence="3">
    <location>
        <begin position="36"/>
        <end position="170"/>
    </location>
</feature>
<feature type="transmembrane region" description="Helical" evidence="2">
    <location>
        <begin position="156"/>
        <end position="174"/>
    </location>
</feature>
<dbReference type="Gene3D" id="1.10.3730.20">
    <property type="match status" value="1"/>
</dbReference>
<proteinExistence type="predicted"/>
<evidence type="ECO:0000256" key="2">
    <source>
        <dbReference type="SAM" id="Phobius"/>
    </source>
</evidence>
<sequence length="329" mass="35833">MNNKKHHAVEPAQGSAGLSGSSSPVANSQTEHNHKVGIALVIGATAIFAMQDAITKHLVTDYPITFIIMARYWVFFAVGTIMAARADAGFKNTVRSRKPAIQIARGLILVFEIAMVGLAFKTMGLAEVIALFQSYPLFVTALAAIFLGEKVGWRRWLALAVGFGGILVILRPGSGVMEFGAVYTMLGAIAYALYQILTRVSGTSDSAVTSFFYVGAVGAVLMTLGLPLFWVSMAPVDLLWLGLLCVMAMSAHFFLIKALTLAPATLLQPFNYLQLVWSIIVGWIVFRDMPDLWTFIGGFIVVGSGLFVFYREQKRAAERKKQLLKENAV</sequence>
<name>A0A841M585_9HYPH</name>
<feature type="transmembrane region" description="Helical" evidence="2">
    <location>
        <begin position="292"/>
        <end position="310"/>
    </location>
</feature>
<dbReference type="Proteomes" id="UP000555393">
    <property type="component" value="Unassembled WGS sequence"/>
</dbReference>
<gene>
    <name evidence="4" type="ORF">FHS77_002006</name>
</gene>
<feature type="transmembrane region" description="Helical" evidence="2">
    <location>
        <begin position="270"/>
        <end position="286"/>
    </location>
</feature>
<feature type="transmembrane region" description="Helical" evidence="2">
    <location>
        <begin position="104"/>
        <end position="122"/>
    </location>
</feature>
<dbReference type="AlphaFoldDB" id="A0A841M585"/>
<evidence type="ECO:0000313" key="5">
    <source>
        <dbReference type="Proteomes" id="UP000555393"/>
    </source>
</evidence>
<keyword evidence="2" id="KW-0812">Transmembrane</keyword>
<feature type="transmembrane region" description="Helical" evidence="2">
    <location>
        <begin position="128"/>
        <end position="147"/>
    </location>
</feature>
<feature type="region of interest" description="Disordered" evidence="1">
    <location>
        <begin position="1"/>
        <end position="29"/>
    </location>
</feature>
<dbReference type="RefSeq" id="WP_246431286.1">
    <property type="nucleotide sequence ID" value="NZ_JACIIU010000008.1"/>
</dbReference>
<dbReference type="PANTHER" id="PTHR22911">
    <property type="entry name" value="ACYL-MALONYL CONDENSING ENZYME-RELATED"/>
    <property type="match status" value="1"/>
</dbReference>
<reference evidence="4 5" key="1">
    <citation type="submission" date="2020-08" db="EMBL/GenBank/DDBJ databases">
        <title>Genomic Encyclopedia of Type Strains, Phase IV (KMG-IV): sequencing the most valuable type-strain genomes for metagenomic binning, comparative biology and taxonomic classification.</title>
        <authorList>
            <person name="Goeker M."/>
        </authorList>
    </citation>
    <scope>NUCLEOTIDE SEQUENCE [LARGE SCALE GENOMIC DNA]</scope>
    <source>
        <strain evidence="4 5">DSM 22336</strain>
    </source>
</reference>
<feature type="transmembrane region" description="Helical" evidence="2">
    <location>
        <begin position="66"/>
        <end position="84"/>
    </location>
</feature>
<feature type="transmembrane region" description="Helical" evidence="2">
    <location>
        <begin position="238"/>
        <end position="258"/>
    </location>
</feature>